<comment type="caution">
    <text evidence="3">The sequence shown here is derived from an EMBL/GenBank/DDBJ whole genome shotgun (WGS) entry which is preliminary data.</text>
</comment>
<keyword evidence="1" id="KW-0831">Ubiquinone biosynthesis</keyword>
<evidence type="ECO:0000313" key="3">
    <source>
        <dbReference type="EMBL" id="NYT84204.1"/>
    </source>
</evidence>
<name>A0A853H217_9BURK</name>
<proteinExistence type="inferred from homology"/>
<comment type="function">
    <text evidence="1">Required for ubiquinone (coenzyme Q) biosynthesis. Binds hydrophobic ubiquinone biosynthetic intermediates via its SCP2 domain and is essential for the stability of the Ubi complex. May constitute a docking platform where Ubi enzymes assemble and access their SCP2-bound polyprenyl substrates.</text>
</comment>
<protein>
    <recommendedName>
        <fullName evidence="1">Ubiquinone biosynthesis accessory factor UbiJ</fullName>
    </recommendedName>
</protein>
<dbReference type="HAMAP" id="MF_02215">
    <property type="entry name" value="UbiJ"/>
    <property type="match status" value="1"/>
</dbReference>
<keyword evidence="1" id="KW-0963">Cytoplasm</keyword>
<dbReference type="PANTHER" id="PTHR38693">
    <property type="entry name" value="UBIQUINONE BIOSYNTHESIS PROTEIN UBIJ"/>
    <property type="match status" value="1"/>
</dbReference>
<evidence type="ECO:0000259" key="2">
    <source>
        <dbReference type="Pfam" id="PF02036"/>
    </source>
</evidence>
<dbReference type="UniPathway" id="UPA00232"/>
<dbReference type="PANTHER" id="PTHR38693:SF1">
    <property type="entry name" value="UBIQUINONE BIOSYNTHESIS ACCESSORY FACTOR UBIJ"/>
    <property type="match status" value="1"/>
</dbReference>
<dbReference type="Proteomes" id="UP000554144">
    <property type="component" value="Unassembled WGS sequence"/>
</dbReference>
<evidence type="ECO:0000313" key="4">
    <source>
        <dbReference type="Proteomes" id="UP000554144"/>
    </source>
</evidence>
<dbReference type="GO" id="GO:0006744">
    <property type="term" value="P:ubiquinone biosynthetic process"/>
    <property type="evidence" value="ECO:0007669"/>
    <property type="project" value="UniProtKB-UniRule"/>
</dbReference>
<comment type="pathway">
    <text evidence="1">Cofactor biosynthesis; ubiquinone biosynthesis.</text>
</comment>
<dbReference type="GO" id="GO:0005737">
    <property type="term" value="C:cytoplasm"/>
    <property type="evidence" value="ECO:0007669"/>
    <property type="project" value="UniProtKB-SubCell"/>
</dbReference>
<organism evidence="3 4">
    <name type="scientific">Pollutimonas harenae</name>
    <dbReference type="NCBI Taxonomy" id="657015"/>
    <lineage>
        <taxon>Bacteria</taxon>
        <taxon>Pseudomonadati</taxon>
        <taxon>Pseudomonadota</taxon>
        <taxon>Betaproteobacteria</taxon>
        <taxon>Burkholderiales</taxon>
        <taxon>Alcaligenaceae</taxon>
        <taxon>Pollutimonas</taxon>
    </lineage>
</organism>
<comment type="similarity">
    <text evidence="1">Belongs to the UbiJ family.</text>
</comment>
<sequence length="208" mass="22545">MLSLPSFLTPAAVYARMLNKLLQRESWARDRLSRHAGKTVGFKVGSITMGLSIQADGLVQASDRAVVPNVTLTIPANQLAELPGVLRARDPSLLTELLHVEGDAGLAQVVSELARDLRWDIEDDLSQVVGDVAAARMVQAADALKTGVQTATSRLAGNASEYLIEESALLANRPAYDDWSEKLQAIRLRLDQLDRRVSAVAPHSVREA</sequence>
<keyword evidence="4" id="KW-1185">Reference proteome</keyword>
<dbReference type="AlphaFoldDB" id="A0A853H217"/>
<feature type="domain" description="SCP2" evidence="2">
    <location>
        <begin position="18"/>
        <end position="114"/>
    </location>
</feature>
<evidence type="ECO:0000256" key="1">
    <source>
        <dbReference type="HAMAP-Rule" id="MF_02215"/>
    </source>
</evidence>
<dbReference type="InterPro" id="IPR003033">
    <property type="entry name" value="SCP2_sterol-bd_dom"/>
</dbReference>
<comment type="subcellular location">
    <subcellularLocation>
        <location evidence="1">Cytoplasm</location>
    </subcellularLocation>
</comment>
<accession>A0A853H217</accession>
<reference evidence="3 4" key="1">
    <citation type="submission" date="2020-07" db="EMBL/GenBank/DDBJ databases">
        <title>Taxonomic revisions and descriptions of new bacterial species based on genomic comparisons in the high-G+C-content subgroup of the family Alcaligenaceae.</title>
        <authorList>
            <person name="Szabo A."/>
            <person name="Felfoldi T."/>
        </authorList>
    </citation>
    <scope>NUCLEOTIDE SEQUENCE [LARGE SCALE GENOMIC DNA]</scope>
    <source>
        <strain evidence="3 4">DSM 25667</strain>
    </source>
</reference>
<dbReference type="OrthoDB" id="8525483at2"/>
<gene>
    <name evidence="1" type="primary">ubiJ</name>
    <name evidence="3" type="ORF">H0A62_01190</name>
</gene>
<dbReference type="EMBL" id="JACCEV010000001">
    <property type="protein sequence ID" value="NYT84204.1"/>
    <property type="molecule type" value="Genomic_DNA"/>
</dbReference>
<dbReference type="Pfam" id="PF02036">
    <property type="entry name" value="SCP2"/>
    <property type="match status" value="1"/>
</dbReference>
<dbReference type="InterPro" id="IPR038989">
    <property type="entry name" value="UbiJ"/>
</dbReference>